<keyword evidence="5" id="KW-0677">Repeat</keyword>
<dbReference type="InterPro" id="IPR036053">
    <property type="entry name" value="PABP-dom"/>
</dbReference>
<dbReference type="AlphaFoldDB" id="A0A835HTI5"/>
<comment type="caution">
    <text evidence="15">The sequence shown here is derived from an EMBL/GenBank/DDBJ whole genome shotgun (WGS) entry which is preliminary data.</text>
</comment>
<dbReference type="GO" id="GO:0009967">
    <property type="term" value="P:positive regulation of signal transduction"/>
    <property type="evidence" value="ECO:0007669"/>
    <property type="project" value="UniProtKB-ARBA"/>
</dbReference>
<dbReference type="OrthoDB" id="19742at2759"/>
<dbReference type="InterPro" id="IPR045305">
    <property type="entry name" value="RRM2_I_PABPs"/>
</dbReference>
<dbReference type="NCBIfam" id="TIGR01628">
    <property type="entry name" value="PABP-1234"/>
    <property type="match status" value="1"/>
</dbReference>
<feature type="domain" description="RRM" evidence="13">
    <location>
        <begin position="317"/>
        <end position="394"/>
    </location>
</feature>
<reference evidence="15 16" key="1">
    <citation type="submission" date="2020-10" db="EMBL/GenBank/DDBJ databases">
        <title>The Coptis chinensis genome and diversification of protoberbering-type alkaloids.</title>
        <authorList>
            <person name="Wang B."/>
            <person name="Shu S."/>
            <person name="Song C."/>
            <person name="Liu Y."/>
        </authorList>
    </citation>
    <scope>NUCLEOTIDE SEQUENCE [LARGE SCALE GENOMIC DNA]</scope>
    <source>
        <strain evidence="15">HL-2020</strain>
        <tissue evidence="15">Leaf</tissue>
    </source>
</reference>
<dbReference type="FunFam" id="3.30.70.330:FF:000651">
    <property type="entry name" value="Poly(A) binding protein cytoplasmic 1 like"/>
    <property type="match status" value="1"/>
</dbReference>
<dbReference type="Pfam" id="PF00076">
    <property type="entry name" value="RRM_1"/>
    <property type="match status" value="4"/>
</dbReference>
<evidence type="ECO:0000256" key="5">
    <source>
        <dbReference type="ARBA" id="ARBA00022737"/>
    </source>
</evidence>
<evidence type="ECO:0000256" key="1">
    <source>
        <dbReference type="ARBA" id="ARBA00004123"/>
    </source>
</evidence>
<comment type="function">
    <text evidence="9">Binds the poly(A) tail of mRNA. Appears to be an important mediator of the multiple roles of the poly(A) tail in mRNA biogenesis, stability and translation.</text>
</comment>
<keyword evidence="6" id="KW-0810">Translation regulation</keyword>
<dbReference type="CDD" id="cd12381">
    <property type="entry name" value="RRM4_I_PABPs"/>
    <property type="match status" value="1"/>
</dbReference>
<evidence type="ECO:0000256" key="6">
    <source>
        <dbReference type="ARBA" id="ARBA00022845"/>
    </source>
</evidence>
<protein>
    <recommendedName>
        <fullName evidence="11">Polyadenylate-binding protein</fullName>
        <shortName evidence="11">PABP</shortName>
    </recommendedName>
</protein>
<dbReference type="PROSITE" id="PS51309">
    <property type="entry name" value="PABC"/>
    <property type="match status" value="1"/>
</dbReference>
<dbReference type="InterPro" id="IPR000504">
    <property type="entry name" value="RRM_dom"/>
</dbReference>
<keyword evidence="8" id="KW-0539">Nucleus</keyword>
<dbReference type="GO" id="GO:0005737">
    <property type="term" value="C:cytoplasm"/>
    <property type="evidence" value="ECO:0007669"/>
    <property type="project" value="UniProtKB-SubCell"/>
</dbReference>
<comment type="subcellular location">
    <subcellularLocation>
        <location evidence="2 11">Cytoplasm</location>
    </subcellularLocation>
    <subcellularLocation>
        <location evidence="1">Nucleus</location>
    </subcellularLocation>
</comment>
<feature type="region of interest" description="Disordered" evidence="12">
    <location>
        <begin position="1"/>
        <end position="23"/>
    </location>
</feature>
<accession>A0A835HTI5</accession>
<dbReference type="Pfam" id="PF00658">
    <property type="entry name" value="MLLE"/>
    <property type="match status" value="1"/>
</dbReference>
<dbReference type="InterPro" id="IPR012677">
    <property type="entry name" value="Nucleotide-bd_a/b_plait_sf"/>
</dbReference>
<dbReference type="SMART" id="SM00361">
    <property type="entry name" value="RRM_1"/>
    <property type="match status" value="4"/>
</dbReference>
<evidence type="ECO:0000256" key="7">
    <source>
        <dbReference type="ARBA" id="ARBA00022884"/>
    </source>
</evidence>
<dbReference type="PROSITE" id="PS50102">
    <property type="entry name" value="RRM"/>
    <property type="match status" value="4"/>
</dbReference>
<dbReference type="GO" id="GO:0005634">
    <property type="term" value="C:nucleus"/>
    <property type="evidence" value="ECO:0007669"/>
    <property type="project" value="UniProtKB-SubCell"/>
</dbReference>
<evidence type="ECO:0000256" key="10">
    <source>
        <dbReference type="PROSITE-ProRule" id="PRU00176"/>
    </source>
</evidence>
<evidence type="ECO:0000256" key="12">
    <source>
        <dbReference type="SAM" id="MobiDB-lite"/>
    </source>
</evidence>
<dbReference type="FunFam" id="3.30.70.330:FF:000003">
    <property type="entry name" value="Polyadenylate-binding protein"/>
    <property type="match status" value="1"/>
</dbReference>
<evidence type="ECO:0000313" key="15">
    <source>
        <dbReference type="EMBL" id="KAF9603972.1"/>
    </source>
</evidence>
<dbReference type="SUPFAM" id="SSF63570">
    <property type="entry name" value="PABC (PABP) domain"/>
    <property type="match status" value="1"/>
</dbReference>
<evidence type="ECO:0000256" key="8">
    <source>
        <dbReference type="ARBA" id="ARBA00023242"/>
    </source>
</evidence>
<dbReference type="FunFam" id="3.30.70.330:FF:000648">
    <property type="entry name" value="Polyadenylate-binding protein"/>
    <property type="match status" value="1"/>
</dbReference>
<dbReference type="GO" id="GO:0006417">
    <property type="term" value="P:regulation of translation"/>
    <property type="evidence" value="ECO:0007669"/>
    <property type="project" value="UniProtKB-KW"/>
</dbReference>
<dbReference type="EMBL" id="JADFTS010000006">
    <property type="protein sequence ID" value="KAF9603972.1"/>
    <property type="molecule type" value="Genomic_DNA"/>
</dbReference>
<feature type="domain" description="RRM" evidence="13">
    <location>
        <begin position="34"/>
        <end position="112"/>
    </location>
</feature>
<dbReference type="PANTHER" id="PTHR24012">
    <property type="entry name" value="RNA BINDING PROTEIN"/>
    <property type="match status" value="1"/>
</dbReference>
<proteinExistence type="inferred from homology"/>
<evidence type="ECO:0000313" key="16">
    <source>
        <dbReference type="Proteomes" id="UP000631114"/>
    </source>
</evidence>
<dbReference type="GO" id="GO:0010629">
    <property type="term" value="P:negative regulation of gene expression"/>
    <property type="evidence" value="ECO:0007669"/>
    <property type="project" value="UniProtKB-ARBA"/>
</dbReference>
<dbReference type="SMART" id="SM00517">
    <property type="entry name" value="PolyA"/>
    <property type="match status" value="1"/>
</dbReference>
<dbReference type="SUPFAM" id="SSF54928">
    <property type="entry name" value="RNA-binding domain, RBD"/>
    <property type="match status" value="3"/>
</dbReference>
<dbReference type="InterPro" id="IPR003954">
    <property type="entry name" value="RRM_euk-type"/>
</dbReference>
<dbReference type="FunFam" id="3.30.70.330:FF:000383">
    <property type="entry name" value="Sex lethal, isoform D"/>
    <property type="match status" value="1"/>
</dbReference>
<comment type="similarity">
    <text evidence="3 11">Belongs to the polyadenylate-binding protein type-1 family.</text>
</comment>
<evidence type="ECO:0000259" key="13">
    <source>
        <dbReference type="PROSITE" id="PS50102"/>
    </source>
</evidence>
<evidence type="ECO:0000259" key="14">
    <source>
        <dbReference type="PROSITE" id="PS51309"/>
    </source>
</evidence>
<evidence type="ECO:0000256" key="4">
    <source>
        <dbReference type="ARBA" id="ARBA00022490"/>
    </source>
</evidence>
<dbReference type="InterPro" id="IPR002004">
    <property type="entry name" value="PABP_HYD_C"/>
</dbReference>
<feature type="domain" description="RRM" evidence="13">
    <location>
        <begin position="213"/>
        <end position="291"/>
    </location>
</feature>
<dbReference type="InterPro" id="IPR006515">
    <property type="entry name" value="PABP_1234"/>
</dbReference>
<dbReference type="GO" id="GO:0003729">
    <property type="term" value="F:mRNA binding"/>
    <property type="evidence" value="ECO:0007669"/>
    <property type="project" value="UniProtKB-ARBA"/>
</dbReference>
<keyword evidence="7 10" id="KW-0694">RNA-binding</keyword>
<gene>
    <name evidence="15" type="ORF">IFM89_039326</name>
</gene>
<organism evidence="15 16">
    <name type="scientific">Coptis chinensis</name>
    <dbReference type="NCBI Taxonomy" id="261450"/>
    <lineage>
        <taxon>Eukaryota</taxon>
        <taxon>Viridiplantae</taxon>
        <taxon>Streptophyta</taxon>
        <taxon>Embryophyta</taxon>
        <taxon>Tracheophyta</taxon>
        <taxon>Spermatophyta</taxon>
        <taxon>Magnoliopsida</taxon>
        <taxon>Ranunculales</taxon>
        <taxon>Ranunculaceae</taxon>
        <taxon>Coptidoideae</taxon>
        <taxon>Coptis</taxon>
    </lineage>
</organism>
<dbReference type="Gene3D" id="3.30.70.330">
    <property type="match status" value="4"/>
</dbReference>
<sequence>MTSSSVQQQPMTPVSPMNTTQPMQQGGGLFISNASLYVGDLDPSVTDDQLLELFSQVGTVASVRICKDQIRQASLGYGYVNYNNFQEAKLAMEILNFTPLNGKPIRIMLSHRDPSIRKSGHANVFIKNLDPEIDNKNLHDSFSPFGKVLSCKVATDLNGHSKGYGYVQFEQEEAAQNAIKGLDGMLMNDIEVSVGFFVRKQERHQADGSEKDTNLYVKNFSETLTDEDLKKIFSAYGTITHASVMKDVNSGKSKGFGFVKFGKSDDAASAIEKLNGYSHNDKVWYVGLAKSKTERKAELKTKFEQESSGRHDKLQGANLYLKNLDNDFSDEKLEEMFSQFGTITSHTVKRDLQGQSMGYGFVAFSTPEDAAKAVNEMNGKMIGRKPLYVAVAQRKEERKARLQAHFAQIRAPGMTPLPFGMPGLHPGGPMLGHQQLYFGQGSPGSIPPHPAAYGYQQPFLPGFQPGVHPNYMIPYHLQRQGQPGQRMGVRRGGDPTHMQQQQRNNLGYRYMTNARNGLDPSIVPQGRTGPMIPLPLDVSVTPVAPVDEPLSEQTLTSALASASPEKQRVILGERLFPLVEQLQPQSPVAKITGMLLEMDQREVLHLIESPDALKKKVGEAVDVLQAAAYGSADASDQLNSLSLNN</sequence>
<evidence type="ECO:0000256" key="3">
    <source>
        <dbReference type="ARBA" id="ARBA00008557"/>
    </source>
</evidence>
<dbReference type="CDD" id="cd12379">
    <property type="entry name" value="RRM2_I_PABPs"/>
    <property type="match status" value="1"/>
</dbReference>
<dbReference type="Proteomes" id="UP000631114">
    <property type="component" value="Unassembled WGS sequence"/>
</dbReference>
<evidence type="ECO:0000256" key="11">
    <source>
        <dbReference type="RuleBase" id="RU362004"/>
    </source>
</evidence>
<evidence type="ECO:0000256" key="9">
    <source>
        <dbReference type="ARBA" id="ARBA00054110"/>
    </source>
</evidence>
<keyword evidence="16" id="KW-1185">Reference proteome</keyword>
<dbReference type="SMART" id="SM00360">
    <property type="entry name" value="RRM"/>
    <property type="match status" value="4"/>
</dbReference>
<evidence type="ECO:0000256" key="2">
    <source>
        <dbReference type="ARBA" id="ARBA00004496"/>
    </source>
</evidence>
<feature type="domain" description="PABC" evidence="14">
    <location>
        <begin position="551"/>
        <end position="629"/>
    </location>
</feature>
<feature type="domain" description="RRM" evidence="13">
    <location>
        <begin position="122"/>
        <end position="199"/>
    </location>
</feature>
<name>A0A835HTI5_9MAGN</name>
<dbReference type="Gene3D" id="1.10.1900.10">
    <property type="entry name" value="c-terminal domain of poly(a) binding protein"/>
    <property type="match status" value="1"/>
</dbReference>
<dbReference type="InterPro" id="IPR035979">
    <property type="entry name" value="RBD_domain_sf"/>
</dbReference>
<keyword evidence="4 11" id="KW-0963">Cytoplasm</keyword>